<dbReference type="eggNOG" id="ENOG503339I">
    <property type="taxonomic scope" value="Bacteria"/>
</dbReference>
<proteinExistence type="predicted"/>
<evidence type="ECO:0000313" key="1">
    <source>
        <dbReference type="EMBL" id="UNO47262.1"/>
    </source>
</evidence>
<dbReference type="EMBL" id="CP080467">
    <property type="protein sequence ID" value="UNO47262.1"/>
    <property type="molecule type" value="Genomic_DNA"/>
</dbReference>
<dbReference type="AlphaFoldDB" id="T0BAT9"/>
<dbReference type="STRING" id="1356854.N007_17375"/>
<accession>A0A9E6ZDM1</accession>
<gene>
    <name evidence="1" type="ORF">K1I37_10980</name>
</gene>
<keyword evidence="2" id="KW-1185">Reference proteome</keyword>
<evidence type="ECO:0000313" key="2">
    <source>
        <dbReference type="Proteomes" id="UP000829401"/>
    </source>
</evidence>
<accession>T0BAT9</accession>
<dbReference type="OrthoDB" id="2376915at2"/>
<name>T0BAT9_ALIAG</name>
<organism evidence="1 2">
    <name type="scientific">Alicyclobacillus acidoterrestris (strain ATCC 49025 / DSM 3922 / CIP 106132 / NCIMB 13137 / GD3B)</name>
    <dbReference type="NCBI Taxonomy" id="1356854"/>
    <lineage>
        <taxon>Bacteria</taxon>
        <taxon>Bacillati</taxon>
        <taxon>Bacillota</taxon>
        <taxon>Bacilli</taxon>
        <taxon>Bacillales</taxon>
        <taxon>Alicyclobacillaceae</taxon>
        <taxon>Alicyclobacillus</taxon>
    </lineage>
</organism>
<dbReference type="Proteomes" id="UP000829401">
    <property type="component" value="Chromosome"/>
</dbReference>
<dbReference type="RefSeq" id="WP_021298613.1">
    <property type="nucleotide sequence ID" value="NZ_AURB01000199.1"/>
</dbReference>
<dbReference type="KEGG" id="aaco:K1I37_10980"/>
<reference evidence="2" key="1">
    <citation type="journal article" date="2022" name="G3 (Bethesda)">
        <title>Unveiling the complete genome sequence of Alicyclobacillus acidoterrestris DSM 3922T, a taint-producing strain.</title>
        <authorList>
            <person name="Leonardo I.C."/>
            <person name="Barreto Crespo M.T."/>
            <person name="Gaspar F.B."/>
        </authorList>
    </citation>
    <scope>NUCLEOTIDE SEQUENCE [LARGE SCALE GENOMIC DNA]</scope>
    <source>
        <strain evidence="2">DSM 3922</strain>
    </source>
</reference>
<sequence length="105" mass="11610">MADQDNAEQGLFSTVFIVGTVSVSNMEGASCLNVGNNFPTNFRSVKKHNQGFGNVTGDHNVMRNLKSLLSDPDILDTVSFQNETDIPKWVESLLQSSKEEEGFKR</sequence>
<protein>
    <submittedName>
        <fullName evidence="1">Uncharacterized protein</fullName>
    </submittedName>
</protein>